<organism evidence="2 3">
    <name type="scientific">Hymenolepis diminuta</name>
    <name type="common">Rat tapeworm</name>
    <dbReference type="NCBI Taxonomy" id="6216"/>
    <lineage>
        <taxon>Eukaryota</taxon>
        <taxon>Metazoa</taxon>
        <taxon>Spiralia</taxon>
        <taxon>Lophotrochozoa</taxon>
        <taxon>Platyhelminthes</taxon>
        <taxon>Cestoda</taxon>
        <taxon>Eucestoda</taxon>
        <taxon>Cyclophyllidea</taxon>
        <taxon>Hymenolepididae</taxon>
        <taxon>Hymenolepis</taxon>
    </lineage>
</organism>
<dbReference type="SUPFAM" id="SSF56672">
    <property type="entry name" value="DNA/RNA polymerases"/>
    <property type="match status" value="1"/>
</dbReference>
<dbReference type="PANTHER" id="PTHR24559:SF444">
    <property type="entry name" value="REVERSE TRANSCRIPTASE DOMAIN-CONTAINING PROTEIN"/>
    <property type="match status" value="1"/>
</dbReference>
<dbReference type="InterPro" id="IPR043502">
    <property type="entry name" value="DNA/RNA_pol_sf"/>
</dbReference>
<dbReference type="Gene3D" id="3.10.10.10">
    <property type="entry name" value="HIV Type 1 Reverse Transcriptase, subunit A, domain 1"/>
    <property type="match status" value="1"/>
</dbReference>
<dbReference type="Proteomes" id="UP000321570">
    <property type="component" value="Unassembled WGS sequence"/>
</dbReference>
<protein>
    <recommendedName>
        <fullName evidence="4">Reverse transcriptase domain-containing protein</fullName>
    </recommendedName>
</protein>
<dbReference type="PANTHER" id="PTHR24559">
    <property type="entry name" value="TRANSPOSON TY3-I GAG-POL POLYPROTEIN"/>
    <property type="match status" value="1"/>
</dbReference>
<accession>A0A564YT91</accession>
<dbReference type="EMBL" id="CABIJS010000355">
    <property type="protein sequence ID" value="VUZ50219.1"/>
    <property type="molecule type" value="Genomic_DNA"/>
</dbReference>
<evidence type="ECO:0008006" key="4">
    <source>
        <dbReference type="Google" id="ProtNLM"/>
    </source>
</evidence>
<name>A0A564YT91_HYMDI</name>
<evidence type="ECO:0000313" key="2">
    <source>
        <dbReference type="EMBL" id="VUZ50219.1"/>
    </source>
</evidence>
<feature type="compositionally biased region" description="Polar residues" evidence="1">
    <location>
        <begin position="1"/>
        <end position="14"/>
    </location>
</feature>
<evidence type="ECO:0000256" key="1">
    <source>
        <dbReference type="SAM" id="MobiDB-lite"/>
    </source>
</evidence>
<keyword evidence="3" id="KW-1185">Reference proteome</keyword>
<dbReference type="InterPro" id="IPR053134">
    <property type="entry name" value="RNA-dir_DNA_polymerase"/>
</dbReference>
<feature type="compositionally biased region" description="Basic and acidic residues" evidence="1">
    <location>
        <begin position="17"/>
        <end position="33"/>
    </location>
</feature>
<sequence>MLTSAFNTKSTVNGRNGRRDDQKCWSARNRRELPTPNTTLTKTEPMTARLQGPEDRKAEKIFPVLPLTPADRTSSDHSFIVADTNGPPIRTRAQCYCSITCIQPSDSHLPTVLRKFPDLTDPDKPVNHSVTTHGNLVKPRARHLFPTRHEITKDEFERILGLGISCRSSSNWSSALPSVHKKSGDWGICADYRALNLITIPDNYSIPNIQSFSCKIFFSMMLSVKLFSRFMTALSQSFQSHFNLQS</sequence>
<reference evidence="2 3" key="1">
    <citation type="submission" date="2019-07" db="EMBL/GenBank/DDBJ databases">
        <authorList>
            <person name="Jastrzebski P J."/>
            <person name="Paukszto L."/>
            <person name="Jastrzebski P J."/>
        </authorList>
    </citation>
    <scope>NUCLEOTIDE SEQUENCE [LARGE SCALE GENOMIC DNA]</scope>
    <source>
        <strain evidence="2 3">WMS-il1</strain>
    </source>
</reference>
<gene>
    <name evidence="2" type="ORF">WMSIL1_LOCUS9174</name>
</gene>
<proteinExistence type="predicted"/>
<feature type="region of interest" description="Disordered" evidence="1">
    <location>
        <begin position="1"/>
        <end position="41"/>
    </location>
</feature>
<evidence type="ECO:0000313" key="3">
    <source>
        <dbReference type="Proteomes" id="UP000321570"/>
    </source>
</evidence>
<dbReference type="AlphaFoldDB" id="A0A564YT91"/>